<gene>
    <name evidence="7 10" type="primary">pnp</name>
    <name evidence="10" type="ORF">DHf2319_03620</name>
</gene>
<dbReference type="Pfam" id="PF00575">
    <property type="entry name" value="S1"/>
    <property type="match status" value="1"/>
</dbReference>
<comment type="function">
    <text evidence="7">Involved in mRNA degradation. Catalyzes the phosphorolysis of single-stranded polyribonucleotides processively in the 3'- to 5'-direction.</text>
</comment>
<proteinExistence type="inferred from homology"/>
<evidence type="ECO:0000256" key="1">
    <source>
        <dbReference type="ARBA" id="ARBA00007404"/>
    </source>
</evidence>
<dbReference type="PROSITE" id="PS50126">
    <property type="entry name" value="S1"/>
    <property type="match status" value="1"/>
</dbReference>
<comment type="similarity">
    <text evidence="1 7">Belongs to the polyribonucleotide nucleotidyltransferase family.</text>
</comment>
<dbReference type="InterPro" id="IPR004088">
    <property type="entry name" value="KH_dom_type_1"/>
</dbReference>
<feature type="domain" description="S1 motif" evidence="9">
    <location>
        <begin position="627"/>
        <end position="695"/>
    </location>
</feature>
<dbReference type="InterPro" id="IPR015847">
    <property type="entry name" value="ExoRNase_PH_dom2"/>
</dbReference>
<comment type="catalytic activity">
    <reaction evidence="7">
        <text>RNA(n+1) + phosphate = RNA(n) + a ribonucleoside 5'-diphosphate</text>
        <dbReference type="Rhea" id="RHEA:22096"/>
        <dbReference type="Rhea" id="RHEA-COMP:14527"/>
        <dbReference type="Rhea" id="RHEA-COMP:17342"/>
        <dbReference type="ChEBI" id="CHEBI:43474"/>
        <dbReference type="ChEBI" id="CHEBI:57930"/>
        <dbReference type="ChEBI" id="CHEBI:140395"/>
        <dbReference type="EC" id="2.7.7.8"/>
    </reaction>
</comment>
<dbReference type="NCBIfam" id="TIGR03591">
    <property type="entry name" value="polynuc_phos"/>
    <property type="match status" value="1"/>
</dbReference>
<keyword evidence="4 7" id="KW-0548">Nucleotidyltransferase</keyword>
<dbReference type="Pfam" id="PF03726">
    <property type="entry name" value="PNPase"/>
    <property type="match status" value="1"/>
</dbReference>
<feature type="binding site" evidence="7">
    <location>
        <position position="491"/>
    </location>
    <ligand>
        <name>Mg(2+)</name>
        <dbReference type="ChEBI" id="CHEBI:18420"/>
    </ligand>
</feature>
<dbReference type="InterPro" id="IPR036345">
    <property type="entry name" value="ExoRNase_PH_dom2_sf"/>
</dbReference>
<evidence type="ECO:0000256" key="8">
    <source>
        <dbReference type="SAM" id="MobiDB-lite"/>
    </source>
</evidence>
<dbReference type="SUPFAM" id="SSF46915">
    <property type="entry name" value="Polynucleotide phosphorylase/guanosine pentaphosphate synthase (PNPase/GPSI), domain 3"/>
    <property type="match status" value="1"/>
</dbReference>
<reference evidence="10 11" key="1">
    <citation type="submission" date="2020-11" db="EMBL/GenBank/DDBJ databases">
        <title>Algicoccus daihaiensis sp.nov., isolated from Daihai Lake in Inner Mongolia.</title>
        <authorList>
            <person name="Kai J."/>
        </authorList>
    </citation>
    <scope>NUCLEOTIDE SEQUENCE [LARGE SCALE GENOMIC DNA]</scope>
    <source>
        <strain evidence="11">f23</strain>
    </source>
</reference>
<dbReference type="Pfam" id="PF03725">
    <property type="entry name" value="RNase_PH_C"/>
    <property type="match status" value="1"/>
</dbReference>
<dbReference type="CDD" id="cd04472">
    <property type="entry name" value="S1_PNPase"/>
    <property type="match status" value="1"/>
</dbReference>
<dbReference type="HAMAP" id="MF_01595">
    <property type="entry name" value="PNPase"/>
    <property type="match status" value="1"/>
</dbReference>
<keyword evidence="7" id="KW-0479">Metal-binding</keyword>
<dbReference type="InterPro" id="IPR015848">
    <property type="entry name" value="PNPase_PH_RNA-bd_bac/org-type"/>
</dbReference>
<dbReference type="CDD" id="cd02393">
    <property type="entry name" value="KH-I_PNPase"/>
    <property type="match status" value="1"/>
</dbReference>
<name>A0ABY4APP5_9BURK</name>
<dbReference type="InterPro" id="IPR020568">
    <property type="entry name" value="Ribosomal_Su5_D2-typ_SF"/>
</dbReference>
<protein>
    <recommendedName>
        <fullName evidence="7">Polyribonucleotide nucleotidyltransferase</fullName>
        <ecNumber evidence="7">2.7.7.8</ecNumber>
    </recommendedName>
    <alternativeName>
        <fullName evidence="7">Polynucleotide phosphorylase</fullName>
        <shortName evidence="7">PNPase</shortName>
    </alternativeName>
</protein>
<evidence type="ECO:0000313" key="11">
    <source>
        <dbReference type="Proteomes" id="UP000831607"/>
    </source>
</evidence>
<dbReference type="SMART" id="SM00322">
    <property type="entry name" value="KH"/>
    <property type="match status" value="1"/>
</dbReference>
<dbReference type="CDD" id="cd11364">
    <property type="entry name" value="RNase_PH_PNPase_2"/>
    <property type="match status" value="1"/>
</dbReference>
<dbReference type="SUPFAM" id="SSF54791">
    <property type="entry name" value="Eukaryotic type KH-domain (KH-domain type I)"/>
    <property type="match status" value="1"/>
</dbReference>
<keyword evidence="2 7" id="KW-0963">Cytoplasm</keyword>
<dbReference type="InterPro" id="IPR012162">
    <property type="entry name" value="PNPase"/>
</dbReference>
<feature type="binding site" evidence="7">
    <location>
        <position position="497"/>
    </location>
    <ligand>
        <name>Mg(2+)</name>
        <dbReference type="ChEBI" id="CHEBI:18420"/>
    </ligand>
</feature>
<dbReference type="Gene3D" id="3.30.1370.10">
    <property type="entry name" value="K Homology domain, type 1"/>
    <property type="match status" value="1"/>
</dbReference>
<dbReference type="Pfam" id="PF01138">
    <property type="entry name" value="RNase_PH"/>
    <property type="match status" value="2"/>
</dbReference>
<dbReference type="SUPFAM" id="SSF54211">
    <property type="entry name" value="Ribosomal protein S5 domain 2-like"/>
    <property type="match status" value="2"/>
</dbReference>
<keyword evidence="3 7" id="KW-0808">Transferase</keyword>
<dbReference type="SUPFAM" id="SSF50249">
    <property type="entry name" value="Nucleic acid-binding proteins"/>
    <property type="match status" value="1"/>
</dbReference>
<feature type="compositionally biased region" description="Low complexity" evidence="8">
    <location>
        <begin position="712"/>
        <end position="721"/>
    </location>
</feature>
<evidence type="ECO:0000256" key="6">
    <source>
        <dbReference type="ARBA" id="ARBA00022884"/>
    </source>
</evidence>
<feature type="region of interest" description="Disordered" evidence="8">
    <location>
        <begin position="701"/>
        <end position="721"/>
    </location>
</feature>
<dbReference type="PANTHER" id="PTHR11252:SF0">
    <property type="entry name" value="POLYRIBONUCLEOTIDE NUCLEOTIDYLTRANSFERASE 1, MITOCHONDRIAL"/>
    <property type="match status" value="1"/>
</dbReference>
<dbReference type="RefSeq" id="WP_243479435.1">
    <property type="nucleotide sequence ID" value="NZ_CP063982.1"/>
</dbReference>
<keyword evidence="5 7" id="KW-0460">Magnesium</keyword>
<dbReference type="Gene3D" id="3.30.230.70">
    <property type="entry name" value="GHMP Kinase, N-terminal domain"/>
    <property type="match status" value="2"/>
</dbReference>
<dbReference type="InterPro" id="IPR004087">
    <property type="entry name" value="KH_dom"/>
</dbReference>
<dbReference type="PANTHER" id="PTHR11252">
    <property type="entry name" value="POLYRIBONUCLEOTIDE NUCLEOTIDYLTRANSFERASE"/>
    <property type="match status" value="1"/>
</dbReference>
<dbReference type="PIRSF" id="PIRSF005499">
    <property type="entry name" value="PNPase"/>
    <property type="match status" value="1"/>
</dbReference>
<evidence type="ECO:0000313" key="10">
    <source>
        <dbReference type="EMBL" id="UOD51007.1"/>
    </source>
</evidence>
<dbReference type="Gene3D" id="2.40.50.140">
    <property type="entry name" value="Nucleic acid-binding proteins"/>
    <property type="match status" value="1"/>
</dbReference>
<keyword evidence="11" id="KW-1185">Reference proteome</keyword>
<dbReference type="InterPro" id="IPR012340">
    <property type="entry name" value="NA-bd_OB-fold"/>
</dbReference>
<organism evidence="10 11">
    <name type="scientific">Orrella daihaiensis</name>
    <dbReference type="NCBI Taxonomy" id="2782176"/>
    <lineage>
        <taxon>Bacteria</taxon>
        <taxon>Pseudomonadati</taxon>
        <taxon>Pseudomonadota</taxon>
        <taxon>Betaproteobacteria</taxon>
        <taxon>Burkholderiales</taxon>
        <taxon>Alcaligenaceae</taxon>
        <taxon>Orrella</taxon>
    </lineage>
</organism>
<evidence type="ECO:0000256" key="3">
    <source>
        <dbReference type="ARBA" id="ARBA00022679"/>
    </source>
</evidence>
<dbReference type="InterPro" id="IPR036456">
    <property type="entry name" value="PNPase_PH_RNA-bd_sf"/>
</dbReference>
<comment type="subcellular location">
    <subcellularLocation>
        <location evidence="7">Cytoplasm</location>
    </subcellularLocation>
</comment>
<dbReference type="Proteomes" id="UP000831607">
    <property type="component" value="Chromosome"/>
</dbReference>
<dbReference type="InterPro" id="IPR001247">
    <property type="entry name" value="ExoRNase_PH_dom1"/>
</dbReference>
<dbReference type="CDD" id="cd11363">
    <property type="entry name" value="RNase_PH_PNPase_1"/>
    <property type="match status" value="1"/>
</dbReference>
<dbReference type="EC" id="2.7.7.8" evidence="7"/>
<dbReference type="Pfam" id="PF00013">
    <property type="entry name" value="KH_1"/>
    <property type="match status" value="1"/>
</dbReference>
<evidence type="ECO:0000256" key="5">
    <source>
        <dbReference type="ARBA" id="ARBA00022842"/>
    </source>
</evidence>
<dbReference type="InterPro" id="IPR003029">
    <property type="entry name" value="S1_domain"/>
</dbReference>
<dbReference type="SMART" id="SM00316">
    <property type="entry name" value="S1"/>
    <property type="match status" value="1"/>
</dbReference>
<comment type="cofactor">
    <cofactor evidence="7">
        <name>Mg(2+)</name>
        <dbReference type="ChEBI" id="CHEBI:18420"/>
    </cofactor>
</comment>
<dbReference type="InterPro" id="IPR027408">
    <property type="entry name" value="PNPase/RNase_PH_dom_sf"/>
</dbReference>
<dbReference type="NCBIfam" id="NF008805">
    <property type="entry name" value="PRK11824.1"/>
    <property type="match status" value="1"/>
</dbReference>
<evidence type="ECO:0000256" key="7">
    <source>
        <dbReference type="HAMAP-Rule" id="MF_01595"/>
    </source>
</evidence>
<evidence type="ECO:0000256" key="4">
    <source>
        <dbReference type="ARBA" id="ARBA00022695"/>
    </source>
</evidence>
<evidence type="ECO:0000259" key="9">
    <source>
        <dbReference type="PROSITE" id="PS50126"/>
    </source>
</evidence>
<accession>A0ABY4APP5</accession>
<dbReference type="PROSITE" id="PS50084">
    <property type="entry name" value="KH_TYPE_1"/>
    <property type="match status" value="1"/>
</dbReference>
<dbReference type="SUPFAM" id="SSF55666">
    <property type="entry name" value="Ribonuclease PH domain 2-like"/>
    <property type="match status" value="2"/>
</dbReference>
<keyword evidence="6 7" id="KW-0694">RNA-binding</keyword>
<sequence length="721" mass="77889">MFNKVTQTFQYGQHTVTLETGEIARQASGAVVVSIEDTVVLATVVGNKNAKPGQDFFPLTVDYVEKTYAAGKIPGGFFKREGRMSEKETLTSRLIDRPLRPLFPEGFYNEVQVIIHVLSVNPEIDPDIAGMIGASAALAISGIPFNGPIGAARVGYVDGQYLLNPTATQLKASKLDLVVAGTQSAVLMVESEAQELPEDVMLGAVVFGHEQMQAAINAINELVRQGGKPEWDWQPAAKDEALIGAVTALAKEPLSAAYQVRQKQQRTTQVREVYADVKAKLAEQAQASGQAEPDSVAVENILHDLESSIVRQQILNGEPRIDGRDTRTVRPIEIRLGVLPRAHGSALFTRGETQALVVATLGTKQDEQVIDAITGEYRDRFLMHYNMPPFATGEAGRFGAPKRREIGHGRLAKRSLVPLLPEHSDFQYTIRLVSEITESNGSSSMASVCGGALAMMDAGVPLKAHVAGVAMGLILENDKFAVLTDILGDEDHLGDMDFKVAGTEAGITALQMDIKIQGITKEIMQVALAQAQEGRLHILGKMRAAIDGSRQELSAFAPRMLSMKINPEKIRDVIGKGGATIRALTEETGCQIDISEDGTIVISSADLDKAKEAERRISELTADVEVGQVYEGSVLRLLDFGAIVQVLPGRDGLLHISEIANYRIANINDVLKVGETLRVKVIEADDKGRLRLSVKAIGGIEEQRPELAQPKPAETPAEPEA</sequence>
<dbReference type="InterPro" id="IPR036612">
    <property type="entry name" value="KH_dom_type_1_sf"/>
</dbReference>
<dbReference type="GO" id="GO:0004654">
    <property type="term" value="F:polyribonucleotide nucleotidyltransferase activity"/>
    <property type="evidence" value="ECO:0007669"/>
    <property type="project" value="UniProtKB-EC"/>
</dbReference>
<evidence type="ECO:0000256" key="2">
    <source>
        <dbReference type="ARBA" id="ARBA00022490"/>
    </source>
</evidence>
<dbReference type="EMBL" id="CP063982">
    <property type="protein sequence ID" value="UOD51007.1"/>
    <property type="molecule type" value="Genomic_DNA"/>
</dbReference>